<keyword evidence="2" id="KW-0472">Membrane</keyword>
<keyword evidence="2" id="KW-1133">Transmembrane helix</keyword>
<dbReference type="AlphaFoldDB" id="A0A2T3AGC0"/>
<name>A0A2T3AGC0_9PEZI</name>
<evidence type="ECO:0000313" key="4">
    <source>
        <dbReference type="Proteomes" id="UP000241462"/>
    </source>
</evidence>
<feature type="transmembrane region" description="Helical" evidence="2">
    <location>
        <begin position="12"/>
        <end position="32"/>
    </location>
</feature>
<evidence type="ECO:0000313" key="3">
    <source>
        <dbReference type="EMBL" id="PSR97208.1"/>
    </source>
</evidence>
<gene>
    <name evidence="3" type="ORF">BD289DRAFT_459065</name>
</gene>
<evidence type="ECO:0000256" key="1">
    <source>
        <dbReference type="SAM" id="MobiDB-lite"/>
    </source>
</evidence>
<feature type="region of interest" description="Disordered" evidence="1">
    <location>
        <begin position="176"/>
        <end position="213"/>
    </location>
</feature>
<organism evidence="3 4">
    <name type="scientific">Coniella lustricola</name>
    <dbReference type="NCBI Taxonomy" id="2025994"/>
    <lineage>
        <taxon>Eukaryota</taxon>
        <taxon>Fungi</taxon>
        <taxon>Dikarya</taxon>
        <taxon>Ascomycota</taxon>
        <taxon>Pezizomycotina</taxon>
        <taxon>Sordariomycetes</taxon>
        <taxon>Sordariomycetidae</taxon>
        <taxon>Diaporthales</taxon>
        <taxon>Schizoparmaceae</taxon>
        <taxon>Coniella</taxon>
    </lineage>
</organism>
<keyword evidence="4" id="KW-1185">Reference proteome</keyword>
<reference evidence="3 4" key="1">
    <citation type="journal article" date="2018" name="Mycol. Prog.">
        <title>Coniella lustricola, a new species from submerged detritus.</title>
        <authorList>
            <person name="Raudabaugh D.B."/>
            <person name="Iturriaga T."/>
            <person name="Carver A."/>
            <person name="Mondo S."/>
            <person name="Pangilinan J."/>
            <person name="Lipzen A."/>
            <person name="He G."/>
            <person name="Amirebrahimi M."/>
            <person name="Grigoriev I.V."/>
            <person name="Miller A.N."/>
        </authorList>
    </citation>
    <scope>NUCLEOTIDE SEQUENCE [LARGE SCALE GENOMIC DNA]</scope>
    <source>
        <strain evidence="3 4">B22-T-1</strain>
    </source>
</reference>
<dbReference type="InParanoid" id="A0A2T3AGC0"/>
<dbReference type="Proteomes" id="UP000241462">
    <property type="component" value="Unassembled WGS sequence"/>
</dbReference>
<dbReference type="EMBL" id="KZ678393">
    <property type="protein sequence ID" value="PSR97208.1"/>
    <property type="molecule type" value="Genomic_DNA"/>
</dbReference>
<dbReference type="OrthoDB" id="4918558at2759"/>
<feature type="transmembrane region" description="Helical" evidence="2">
    <location>
        <begin position="135"/>
        <end position="160"/>
    </location>
</feature>
<feature type="transmembrane region" description="Helical" evidence="2">
    <location>
        <begin position="44"/>
        <end position="66"/>
    </location>
</feature>
<evidence type="ECO:0008006" key="5">
    <source>
        <dbReference type="Google" id="ProtNLM"/>
    </source>
</evidence>
<sequence length="213" mass="24352">MAFLFTIGFVFWRFVEIVTLIPVMGMLAYFVNGYVNANVLTPDYILILFIVSVLALAWAIFTLFLYHRSSANAHFVALIDLAFVGAFIAGVYYLRFISDANCTSIGFSSSYNIDFGIFGTYYGNSLHVSTNKTCAMLKACFAFGIMECIFFFITSILAYLHGDRLAKERKTTRYYRETHVSRRGHRRGSHASHRSHRSHSRRRSSHSHRSSYV</sequence>
<protein>
    <recommendedName>
        <fullName evidence="5">MARVEL domain-containing protein</fullName>
    </recommendedName>
</protein>
<accession>A0A2T3AGC0</accession>
<dbReference type="STRING" id="2025994.A0A2T3AGC0"/>
<evidence type="ECO:0000256" key="2">
    <source>
        <dbReference type="SAM" id="Phobius"/>
    </source>
</evidence>
<feature type="transmembrane region" description="Helical" evidence="2">
    <location>
        <begin position="73"/>
        <end position="94"/>
    </location>
</feature>
<proteinExistence type="predicted"/>
<keyword evidence="2" id="KW-0812">Transmembrane</keyword>
<feature type="compositionally biased region" description="Basic residues" evidence="1">
    <location>
        <begin position="181"/>
        <end position="213"/>
    </location>
</feature>